<evidence type="ECO:0000256" key="1">
    <source>
        <dbReference type="SAM" id="Phobius"/>
    </source>
</evidence>
<evidence type="ECO:0000313" key="2">
    <source>
        <dbReference type="EMBL" id="MCP2365421.1"/>
    </source>
</evidence>
<name>A0A9X2GUL9_9ACTN</name>
<reference evidence="2" key="1">
    <citation type="submission" date="2022-06" db="EMBL/GenBank/DDBJ databases">
        <title>Sequencing the genomes of 1000 actinobacteria strains.</title>
        <authorList>
            <person name="Klenk H.-P."/>
        </authorList>
    </citation>
    <scope>NUCLEOTIDE SEQUENCE</scope>
    <source>
        <strain evidence="2">DSM 46694</strain>
    </source>
</reference>
<protein>
    <submittedName>
        <fullName evidence="2">Uncharacterized protein</fullName>
    </submittedName>
</protein>
<keyword evidence="3" id="KW-1185">Reference proteome</keyword>
<dbReference type="AlphaFoldDB" id="A0A9X2GUL9"/>
<dbReference type="Proteomes" id="UP001139648">
    <property type="component" value="Unassembled WGS sequence"/>
</dbReference>
<feature type="transmembrane region" description="Helical" evidence="1">
    <location>
        <begin position="6"/>
        <end position="30"/>
    </location>
</feature>
<dbReference type="EMBL" id="JAMZEB010000002">
    <property type="protein sequence ID" value="MCP2365421.1"/>
    <property type="molecule type" value="Genomic_DNA"/>
</dbReference>
<comment type="caution">
    <text evidence="2">The sequence shown here is derived from an EMBL/GenBank/DDBJ whole genome shotgun (WGS) entry which is preliminary data.</text>
</comment>
<keyword evidence="1" id="KW-0472">Membrane</keyword>
<gene>
    <name evidence="2" type="ORF">HD597_012441</name>
</gene>
<accession>A0A9X2GUL9</accession>
<keyword evidence="1" id="KW-0812">Transmembrane</keyword>
<sequence>MLDQNVLLALIPVLGVVFGALSTFAGVALTNRANLRKEERQAERQALERWEQSCQQSAAELLGAVARLRMRADITGQRAWADLSTQLVDMQEQAIQVVVHAGQVALLKPGAVGDAARDLGEQARSLVTSIVGSANLIYDAANGEHFGGELLSSPDFKTLEAKVDRFYEAAAAEAGMVRNSSALEPAGNRAGKLKSLLALRRK</sequence>
<proteinExistence type="predicted"/>
<keyword evidence="1" id="KW-1133">Transmembrane helix</keyword>
<dbReference type="RefSeq" id="WP_253758692.1">
    <property type="nucleotide sequence ID" value="NZ_BAABKA010000055.1"/>
</dbReference>
<organism evidence="2 3">
    <name type="scientific">Nonomuraea thailandensis</name>
    <dbReference type="NCBI Taxonomy" id="1188745"/>
    <lineage>
        <taxon>Bacteria</taxon>
        <taxon>Bacillati</taxon>
        <taxon>Actinomycetota</taxon>
        <taxon>Actinomycetes</taxon>
        <taxon>Streptosporangiales</taxon>
        <taxon>Streptosporangiaceae</taxon>
        <taxon>Nonomuraea</taxon>
    </lineage>
</organism>
<evidence type="ECO:0000313" key="3">
    <source>
        <dbReference type="Proteomes" id="UP001139648"/>
    </source>
</evidence>